<dbReference type="InterPro" id="IPR020821">
    <property type="entry name" value="ENPP1-3/EXOG-like_nuc-like"/>
</dbReference>
<feature type="signal peptide" evidence="9">
    <location>
        <begin position="1"/>
        <end position="18"/>
    </location>
</feature>
<organism evidence="12 13">
    <name type="scientific">Cupriavidus laharis</name>
    <dbReference type="NCBI Taxonomy" id="151654"/>
    <lineage>
        <taxon>Bacteria</taxon>
        <taxon>Pseudomonadati</taxon>
        <taxon>Pseudomonadota</taxon>
        <taxon>Betaproteobacteria</taxon>
        <taxon>Burkholderiales</taxon>
        <taxon>Burkholderiaceae</taxon>
        <taxon>Cupriavidus</taxon>
    </lineage>
</organism>
<proteinExistence type="inferred from homology"/>
<feature type="domain" description="DNA/RNA non-specific endonuclease/pyrophosphatase/phosphodiesterase" evidence="11">
    <location>
        <begin position="62"/>
        <end position="252"/>
    </location>
</feature>
<dbReference type="InterPro" id="IPR044925">
    <property type="entry name" value="His-Me_finger_sf"/>
</dbReference>
<evidence type="ECO:0000259" key="11">
    <source>
        <dbReference type="SMART" id="SM00892"/>
    </source>
</evidence>
<keyword evidence="13" id="KW-1185">Reference proteome</keyword>
<evidence type="ECO:0000256" key="7">
    <source>
        <dbReference type="ARBA" id="ARBA00022842"/>
    </source>
</evidence>
<keyword evidence="7" id="KW-0460">Magnesium</keyword>
<reference evidence="12 13" key="1">
    <citation type="submission" date="2021-08" db="EMBL/GenBank/DDBJ databases">
        <authorList>
            <person name="Peeters C."/>
        </authorList>
    </citation>
    <scope>NUCLEOTIDE SEQUENCE [LARGE SCALE GENOMIC DNA]</scope>
    <source>
        <strain evidence="12 13">LMG 23992</strain>
    </source>
</reference>
<dbReference type="SMART" id="SM00892">
    <property type="entry name" value="Endonuclease_NS"/>
    <property type="match status" value="1"/>
</dbReference>
<name>A0ABN7Z2V7_9BURK</name>
<dbReference type="InterPro" id="IPR044929">
    <property type="entry name" value="DNA/RNA_non-sp_Endonuclease_sf"/>
</dbReference>
<evidence type="ECO:0000256" key="9">
    <source>
        <dbReference type="SAM" id="SignalP"/>
    </source>
</evidence>
<dbReference type="PROSITE" id="PS01070">
    <property type="entry name" value="NUCLEASE_NON_SPEC"/>
    <property type="match status" value="1"/>
</dbReference>
<dbReference type="InterPro" id="IPR040255">
    <property type="entry name" value="Non-specific_endonuclease"/>
</dbReference>
<comment type="cofactor">
    <cofactor evidence="1 8">
        <name>Mg(2+)</name>
        <dbReference type="ChEBI" id="CHEBI:18420"/>
    </cofactor>
</comment>
<evidence type="ECO:0000313" key="12">
    <source>
        <dbReference type="EMBL" id="CAG9180319.1"/>
    </source>
</evidence>
<dbReference type="RefSeq" id="WP_224081696.1">
    <property type="nucleotide sequence ID" value="NZ_CAJZAI010000012.1"/>
</dbReference>
<gene>
    <name evidence="12" type="ORF">LMG23992_04212</name>
</gene>
<evidence type="ECO:0000256" key="5">
    <source>
        <dbReference type="ARBA" id="ARBA00022759"/>
    </source>
</evidence>
<dbReference type="InterPro" id="IPR001604">
    <property type="entry name" value="Endo_G_ENPP1-like_dom"/>
</dbReference>
<accession>A0ABN7Z2V7</accession>
<evidence type="ECO:0000259" key="10">
    <source>
        <dbReference type="SMART" id="SM00477"/>
    </source>
</evidence>
<dbReference type="Pfam" id="PF01223">
    <property type="entry name" value="Endonuclease_NS"/>
    <property type="match status" value="1"/>
</dbReference>
<dbReference type="Proteomes" id="UP000727654">
    <property type="component" value="Unassembled WGS sequence"/>
</dbReference>
<evidence type="ECO:0000256" key="1">
    <source>
        <dbReference type="ARBA" id="ARBA00001946"/>
    </source>
</evidence>
<dbReference type="EMBL" id="CAJZAI010000012">
    <property type="protein sequence ID" value="CAG9180319.1"/>
    <property type="molecule type" value="Genomic_DNA"/>
</dbReference>
<dbReference type="PANTHER" id="PTHR13966:SF5">
    <property type="entry name" value="ENDONUCLEASE G, MITOCHONDRIAL"/>
    <property type="match status" value="1"/>
</dbReference>
<dbReference type="Gene3D" id="3.40.570.10">
    <property type="entry name" value="Extracellular Endonuclease, subunit A"/>
    <property type="match status" value="1"/>
</dbReference>
<evidence type="ECO:0000256" key="2">
    <source>
        <dbReference type="ARBA" id="ARBA00010052"/>
    </source>
</evidence>
<dbReference type="InterPro" id="IPR018524">
    <property type="entry name" value="DNA/RNA_endonuclease_AS"/>
</dbReference>
<evidence type="ECO:0000256" key="4">
    <source>
        <dbReference type="ARBA" id="ARBA00022723"/>
    </source>
</evidence>
<evidence type="ECO:0000313" key="13">
    <source>
        <dbReference type="Proteomes" id="UP000727654"/>
    </source>
</evidence>
<evidence type="ECO:0000256" key="6">
    <source>
        <dbReference type="ARBA" id="ARBA00022801"/>
    </source>
</evidence>
<comment type="caution">
    <text evidence="12">The sequence shown here is derived from an EMBL/GenBank/DDBJ whole genome shotgun (WGS) entry which is preliminary data.</text>
</comment>
<protein>
    <recommendedName>
        <fullName evidence="8">Endonuclease</fullName>
        <ecNumber evidence="8">3.1.30.-</ecNumber>
    </recommendedName>
</protein>
<keyword evidence="5 8" id="KW-0255">Endonuclease</keyword>
<comment type="similarity">
    <text evidence="2 8">Belongs to the DNA/RNA non-specific endonuclease family.</text>
</comment>
<feature type="domain" description="ENPP1-3/EXOG-like endonuclease/phosphodiesterase" evidence="10">
    <location>
        <begin position="63"/>
        <end position="252"/>
    </location>
</feature>
<keyword evidence="9" id="KW-0732">Signal</keyword>
<evidence type="ECO:0000256" key="3">
    <source>
        <dbReference type="ARBA" id="ARBA00022722"/>
    </source>
</evidence>
<dbReference type="SMART" id="SM00477">
    <property type="entry name" value="NUC"/>
    <property type="match status" value="1"/>
</dbReference>
<sequence>MRKPLFLAAAIAATAISAAVTNTVGSAAYAKGPTTACPQVFGTNGQPNLTASTYASRTHFICYRGYAVQTSATTRTALWSAENLTAQAVLAARSVPRDSEFYEEAEIPTADRARLSDYGRGSGLDRGHLAPSGDFPDQASQAESFSLANVVPQASTSNRRLWSHIETSTRRMVREYGQAFVVTGPAFDAQQAAQLNGRISIPTYLWKAVYVPGVGAAAYVARNDATPSYAVVSIAELAGFAGVDPFPRLDKAYRDTPMTLLAPTPHPGEKTGRKVSLATLTATAVERSSSREAQPHHYAFRQSSAVSFVRAVFNPQ</sequence>
<dbReference type="SUPFAM" id="SSF54060">
    <property type="entry name" value="His-Me finger endonucleases"/>
    <property type="match status" value="1"/>
</dbReference>
<keyword evidence="3 8" id="KW-0540">Nuclease</keyword>
<keyword evidence="6 8" id="KW-0378">Hydrolase</keyword>
<dbReference type="PANTHER" id="PTHR13966">
    <property type="entry name" value="ENDONUCLEASE RELATED"/>
    <property type="match status" value="1"/>
</dbReference>
<keyword evidence="4 8" id="KW-0479">Metal-binding</keyword>
<evidence type="ECO:0000256" key="8">
    <source>
        <dbReference type="RuleBase" id="RU366055"/>
    </source>
</evidence>
<dbReference type="EC" id="3.1.30.-" evidence="8"/>
<feature type="chain" id="PRO_5046299837" description="Endonuclease" evidence="9">
    <location>
        <begin position="19"/>
        <end position="316"/>
    </location>
</feature>